<dbReference type="PANTHER" id="PTHR46082:SF11">
    <property type="entry name" value="AAA+ ATPASE DOMAIN-CONTAINING PROTEIN-RELATED"/>
    <property type="match status" value="1"/>
</dbReference>
<dbReference type="Pfam" id="PF13424">
    <property type="entry name" value="TPR_12"/>
    <property type="match status" value="1"/>
</dbReference>
<proteinExistence type="predicted"/>
<comment type="caution">
    <text evidence="2">The sequence shown here is derived from an EMBL/GenBank/DDBJ whole genome shotgun (WGS) entry which is preliminary data.</text>
</comment>
<feature type="region of interest" description="Disordered" evidence="1">
    <location>
        <begin position="562"/>
        <end position="596"/>
    </location>
</feature>
<dbReference type="InterPro" id="IPR053137">
    <property type="entry name" value="NLR-like"/>
</dbReference>
<dbReference type="PRINTS" id="PR00381">
    <property type="entry name" value="KINESINLIGHT"/>
</dbReference>
<dbReference type="Pfam" id="PF13374">
    <property type="entry name" value="TPR_10"/>
    <property type="match status" value="1"/>
</dbReference>
<protein>
    <recommendedName>
        <fullName evidence="4">Kinesin light chain</fullName>
    </recommendedName>
</protein>
<evidence type="ECO:0000313" key="3">
    <source>
        <dbReference type="Proteomes" id="UP001321749"/>
    </source>
</evidence>
<reference evidence="2" key="2">
    <citation type="submission" date="2023-06" db="EMBL/GenBank/DDBJ databases">
        <authorList>
            <consortium name="Lawrence Berkeley National Laboratory"/>
            <person name="Mondo S.J."/>
            <person name="Hensen N."/>
            <person name="Bonometti L."/>
            <person name="Westerberg I."/>
            <person name="Brannstrom I.O."/>
            <person name="Guillou S."/>
            <person name="Cros-Aarteil S."/>
            <person name="Calhoun S."/>
            <person name="Haridas S."/>
            <person name="Kuo A."/>
            <person name="Pangilinan J."/>
            <person name="Riley R."/>
            <person name="Labutti K."/>
            <person name="Andreopoulos B."/>
            <person name="Lipzen A."/>
            <person name="Chen C."/>
            <person name="Yanf M."/>
            <person name="Daum C."/>
            <person name="Ng V."/>
            <person name="Clum A."/>
            <person name="Steindorff A."/>
            <person name="Ohm R."/>
            <person name="Martin F."/>
            <person name="Silar P."/>
            <person name="Natvig D."/>
            <person name="Lalanne C."/>
            <person name="Gautier V."/>
            <person name="Ament-Velasquez S.L."/>
            <person name="Kruys A."/>
            <person name="Hutchinson M.I."/>
            <person name="Powell A.J."/>
            <person name="Barry K."/>
            <person name="Miller A.N."/>
            <person name="Grigoriev I.V."/>
            <person name="Debuchy R."/>
            <person name="Gladieux P."/>
            <person name="Thoren M.H."/>
            <person name="Johannesson H."/>
        </authorList>
    </citation>
    <scope>NUCLEOTIDE SEQUENCE</scope>
    <source>
        <strain evidence="2">PSN324</strain>
    </source>
</reference>
<gene>
    <name evidence="2" type="ORF">QBC42DRAFT_278636</name>
</gene>
<dbReference type="Gene3D" id="1.25.40.10">
    <property type="entry name" value="Tetratricopeptide repeat domain"/>
    <property type="match status" value="1"/>
</dbReference>
<feature type="compositionally biased region" description="Polar residues" evidence="1">
    <location>
        <begin position="562"/>
        <end position="588"/>
    </location>
</feature>
<dbReference type="PANTHER" id="PTHR46082">
    <property type="entry name" value="ATP/GTP-BINDING PROTEIN-RELATED"/>
    <property type="match status" value="1"/>
</dbReference>
<sequence>MPPLDEAATSDRFAVSVSALTNNCISMFKALKHLLLEENTETIENRLIDFRLWADGVRAMAKPGASLDSRFHSRPDNLALVKGILIILTDFLGEYINLAHQRQSISEAIINVDSSIMNLAMIGMAIRQTRRASRSRRADQSFRPKDHQELAKHLQCVILLRPSKTQPALSVPENPDDLTSESRKAFSARLSALDPSKLSVLQRRLIEANLRRRHRFLLAQKRSQRPAQVGTRQEVLDAWDIADNSAGLGAPNSTLGSTETDMIPRTTNLPKHLLRGPPSIAVLSTASTAEGTLQYRPAQRHRIPAIARSQISFIAADTEFPKPPAHPKAQLVCKYPYYCQSLPTHIFESPTEWKKHLIEDLYPYTCIAEHCPTPQLLFASRKAWEAHVEKDHPVQWRCALCEEEPTVFRLVQNIEDHISMDHPDELSSYPLPTLVSWSEVQRMGIRSCPLCPSYGPEDSPELVDHVVRHSYEFALRSLPWPHTPREILNGPIGTYTLPACEEKADRLKRWIENSEHGTESLSLHLSASFDLVLHDAPGEHESESEQQDYFVDNAYFDDQDIAGSSQQQSQVPSEHSSFGSSKSVSEQPFDQDPREEAEELEIMETRKVMLGVDHPSTLESMDNLASIYMNQGRWEEAESLWVQVLETSKRILGEDHFGILKSMDNLAWIYMKQGRWKEAEELEVQVIKARKRILGEDHPSTLESMANLASIYRNQGRDKEAEELEEQVMELSKTKP</sequence>
<keyword evidence="3" id="KW-1185">Reference proteome</keyword>
<reference evidence="2" key="1">
    <citation type="journal article" date="2023" name="Mol. Phylogenet. Evol.">
        <title>Genome-scale phylogeny and comparative genomics of the fungal order Sordariales.</title>
        <authorList>
            <person name="Hensen N."/>
            <person name="Bonometti L."/>
            <person name="Westerberg I."/>
            <person name="Brannstrom I.O."/>
            <person name="Guillou S."/>
            <person name="Cros-Aarteil S."/>
            <person name="Calhoun S."/>
            <person name="Haridas S."/>
            <person name="Kuo A."/>
            <person name="Mondo S."/>
            <person name="Pangilinan J."/>
            <person name="Riley R."/>
            <person name="LaButti K."/>
            <person name="Andreopoulos B."/>
            <person name="Lipzen A."/>
            <person name="Chen C."/>
            <person name="Yan M."/>
            <person name="Daum C."/>
            <person name="Ng V."/>
            <person name="Clum A."/>
            <person name="Steindorff A."/>
            <person name="Ohm R.A."/>
            <person name="Martin F."/>
            <person name="Silar P."/>
            <person name="Natvig D.O."/>
            <person name="Lalanne C."/>
            <person name="Gautier V."/>
            <person name="Ament-Velasquez S.L."/>
            <person name="Kruys A."/>
            <person name="Hutchinson M.I."/>
            <person name="Powell A.J."/>
            <person name="Barry K."/>
            <person name="Miller A.N."/>
            <person name="Grigoriev I.V."/>
            <person name="Debuchy R."/>
            <person name="Gladieux P."/>
            <person name="Hiltunen Thoren M."/>
            <person name="Johannesson H."/>
        </authorList>
    </citation>
    <scope>NUCLEOTIDE SEQUENCE</scope>
    <source>
        <strain evidence="2">PSN324</strain>
    </source>
</reference>
<evidence type="ECO:0008006" key="4">
    <source>
        <dbReference type="Google" id="ProtNLM"/>
    </source>
</evidence>
<evidence type="ECO:0000256" key="1">
    <source>
        <dbReference type="SAM" id="MobiDB-lite"/>
    </source>
</evidence>
<dbReference type="EMBL" id="MU865104">
    <property type="protein sequence ID" value="KAK4457637.1"/>
    <property type="molecule type" value="Genomic_DNA"/>
</dbReference>
<dbReference type="AlphaFoldDB" id="A0AAV9HA31"/>
<dbReference type="SUPFAM" id="SSF48452">
    <property type="entry name" value="TPR-like"/>
    <property type="match status" value="1"/>
</dbReference>
<dbReference type="Proteomes" id="UP001321749">
    <property type="component" value="Unassembled WGS sequence"/>
</dbReference>
<organism evidence="2 3">
    <name type="scientific">Cladorrhinum samala</name>
    <dbReference type="NCBI Taxonomy" id="585594"/>
    <lineage>
        <taxon>Eukaryota</taxon>
        <taxon>Fungi</taxon>
        <taxon>Dikarya</taxon>
        <taxon>Ascomycota</taxon>
        <taxon>Pezizomycotina</taxon>
        <taxon>Sordariomycetes</taxon>
        <taxon>Sordariomycetidae</taxon>
        <taxon>Sordariales</taxon>
        <taxon>Podosporaceae</taxon>
        <taxon>Cladorrhinum</taxon>
    </lineage>
</organism>
<dbReference type="InterPro" id="IPR019734">
    <property type="entry name" value="TPR_rpt"/>
</dbReference>
<dbReference type="SMART" id="SM00028">
    <property type="entry name" value="TPR"/>
    <property type="match status" value="3"/>
</dbReference>
<dbReference type="InterPro" id="IPR011990">
    <property type="entry name" value="TPR-like_helical_dom_sf"/>
</dbReference>
<name>A0AAV9HA31_9PEZI</name>
<evidence type="ECO:0000313" key="2">
    <source>
        <dbReference type="EMBL" id="KAK4457637.1"/>
    </source>
</evidence>
<accession>A0AAV9HA31</accession>